<sequence>MDEEFVFLGSAPYGNLQRLEHAGPWFTCLEESILHWKRCGQSTLTAIGVYKDDIRCSSLFPFSSYGPLVSTWPSIKTIQQKNMKMVLRLKHASCPSFRHAECATTGRNQYNGHLSDDGFDQEPFWSLRSLVLFLFEQPSQLKYIEWPSFDSTGNRSIAPVSPLLRRGNGEEVSSSPPPPLLLSSSPLPLSLSLCVESQPQKATHFPATARASSAPTSFFHDPYSSNNGKQRPLPSSATARGELWLKQARFYSLVVGMASGTSTGCQIFADSAKLIDKDAEIATSKSNYETKCY</sequence>
<dbReference type="PANTHER" id="PTHR37247:SF1">
    <property type="entry name" value="TRANSMEMBRANE PROTEIN"/>
    <property type="match status" value="1"/>
</dbReference>
<dbReference type="PANTHER" id="PTHR37247">
    <property type="entry name" value="TRANSMEMBRANE PROTEIN"/>
    <property type="match status" value="1"/>
</dbReference>
<dbReference type="STRING" id="1088818.A0A2I0AU70"/>
<evidence type="ECO:0000313" key="3">
    <source>
        <dbReference type="Proteomes" id="UP000236161"/>
    </source>
</evidence>
<organism evidence="2 3">
    <name type="scientific">Apostasia shenzhenica</name>
    <dbReference type="NCBI Taxonomy" id="1088818"/>
    <lineage>
        <taxon>Eukaryota</taxon>
        <taxon>Viridiplantae</taxon>
        <taxon>Streptophyta</taxon>
        <taxon>Embryophyta</taxon>
        <taxon>Tracheophyta</taxon>
        <taxon>Spermatophyta</taxon>
        <taxon>Magnoliopsida</taxon>
        <taxon>Liliopsida</taxon>
        <taxon>Asparagales</taxon>
        <taxon>Orchidaceae</taxon>
        <taxon>Apostasioideae</taxon>
        <taxon>Apostasia</taxon>
    </lineage>
</organism>
<dbReference type="OrthoDB" id="1913236at2759"/>
<dbReference type="Proteomes" id="UP000236161">
    <property type="component" value="Unassembled WGS sequence"/>
</dbReference>
<evidence type="ECO:0000256" key="1">
    <source>
        <dbReference type="SAM" id="MobiDB-lite"/>
    </source>
</evidence>
<reference evidence="2 3" key="1">
    <citation type="journal article" date="2017" name="Nature">
        <title>The Apostasia genome and the evolution of orchids.</title>
        <authorList>
            <person name="Zhang G.Q."/>
            <person name="Liu K.W."/>
            <person name="Li Z."/>
            <person name="Lohaus R."/>
            <person name="Hsiao Y.Y."/>
            <person name="Niu S.C."/>
            <person name="Wang J.Y."/>
            <person name="Lin Y.C."/>
            <person name="Xu Q."/>
            <person name="Chen L.J."/>
            <person name="Yoshida K."/>
            <person name="Fujiwara S."/>
            <person name="Wang Z.W."/>
            <person name="Zhang Y.Q."/>
            <person name="Mitsuda N."/>
            <person name="Wang M."/>
            <person name="Liu G.H."/>
            <person name="Pecoraro L."/>
            <person name="Huang H.X."/>
            <person name="Xiao X.J."/>
            <person name="Lin M."/>
            <person name="Wu X.Y."/>
            <person name="Wu W.L."/>
            <person name="Chen Y.Y."/>
            <person name="Chang S.B."/>
            <person name="Sakamoto S."/>
            <person name="Ohme-Takagi M."/>
            <person name="Yagi M."/>
            <person name="Zeng S.J."/>
            <person name="Shen C.Y."/>
            <person name="Yeh C.M."/>
            <person name="Luo Y.B."/>
            <person name="Tsai W.C."/>
            <person name="Van de Peer Y."/>
            <person name="Liu Z.J."/>
        </authorList>
    </citation>
    <scope>NUCLEOTIDE SEQUENCE [LARGE SCALE GENOMIC DNA]</scope>
    <source>
        <strain evidence="3">cv. Shenzhen</strain>
        <tissue evidence="2">Stem</tissue>
    </source>
</reference>
<feature type="region of interest" description="Disordered" evidence="1">
    <location>
        <begin position="160"/>
        <end position="179"/>
    </location>
</feature>
<name>A0A2I0AU70_9ASPA</name>
<dbReference type="AlphaFoldDB" id="A0A2I0AU70"/>
<keyword evidence="3" id="KW-1185">Reference proteome</keyword>
<gene>
    <name evidence="2" type="ORF">AXF42_Ash001187</name>
</gene>
<dbReference type="EMBL" id="KZ451950">
    <property type="protein sequence ID" value="PKA59094.1"/>
    <property type="molecule type" value="Genomic_DNA"/>
</dbReference>
<protein>
    <submittedName>
        <fullName evidence="2">Uncharacterized protein</fullName>
    </submittedName>
</protein>
<proteinExistence type="predicted"/>
<accession>A0A2I0AU70</accession>
<evidence type="ECO:0000313" key="2">
    <source>
        <dbReference type="EMBL" id="PKA59094.1"/>
    </source>
</evidence>